<comment type="subcellular location">
    <subcellularLocation>
        <location evidence="1 7">Cell outer membrane</location>
        <topology evidence="1 7">Multi-pass membrane protein</topology>
    </subcellularLocation>
</comment>
<comment type="caution">
    <text evidence="9">The sequence shown here is derived from an EMBL/GenBank/DDBJ whole genome shotgun (WGS) entry which is preliminary data.</text>
</comment>
<keyword evidence="3 7" id="KW-1134">Transmembrane beta strand</keyword>
<sequence>MQNLARVLVFASCFIFMIGELSAQEIKGTVKSEEGKVVPFANVYWLNTTIGTTTDEKGEFTIPSHNQTNNLVISSVGYTSDTLKVITTPILIQLKNSVQLGQVDVVSRETGSSISYMQSKKVEQVSQKELQKAACCNLSESFETLPSIDVAITDAVTGTKKIRMLGLEGPNTFISRESMPGVRGLGSAYGLTFIPGVWIQSMQLSKGVGSVVNGYESIAGQINVEIKKPEDDELFVNMYLNQSGRTEFNFNQNYKVSDRWSTMLLLHGSARPFEVDNNNDEFMDFPTGNQINVMNRWKYYGTEGLEGQLGAWYINDQRVGGQMGYEPSTAQNLQPKFGLEINTERMELFGKMGYVFGNKPYKSTGLQASISRHQQTSNFGMNDYNAVQEFGYLNYLYRTQIKSDKHVITTGFSYVYDRFEETAYDSSFNRTEQVPGVYMEYTFAPNNNISVVGGLRADFNSIYGNYITPRIHARWAATEKLVFRGVAGGGQRTVNIFAENQGMFASSRSFQLMGNKSDLPFGLKQEKAYNYGLNFNKDFRLFYRDGYFGVDAYHTRFENQVIYDIEDARTVKFYNLEGESFATSIQAEVNYEVIKFVDLKVAYRYLDVQTDYQSGLKQKPLTAKHRIFSSIGYTTRKNEKGGNWKFDGTIQYLGQQRIPSTAINAPENQRPTTSEGFVTANMQITKTFNKRWDVYAGMENITNYRQDNPIIDADNPLETGNEFDSGLVWGPIFGRMVYAGFRFKIAPDNK</sequence>
<dbReference type="InterPro" id="IPR039426">
    <property type="entry name" value="TonB-dep_rcpt-like"/>
</dbReference>
<dbReference type="AlphaFoldDB" id="A0A6N9NPU9"/>
<dbReference type="EMBL" id="WWNE01000018">
    <property type="protein sequence ID" value="NBG67321.1"/>
    <property type="molecule type" value="Genomic_DNA"/>
</dbReference>
<evidence type="ECO:0000313" key="10">
    <source>
        <dbReference type="Proteomes" id="UP000470771"/>
    </source>
</evidence>
<evidence type="ECO:0000256" key="5">
    <source>
        <dbReference type="ARBA" id="ARBA00023136"/>
    </source>
</evidence>
<evidence type="ECO:0000256" key="4">
    <source>
        <dbReference type="ARBA" id="ARBA00022692"/>
    </source>
</evidence>
<name>A0A6N9NPU9_9FLAO</name>
<evidence type="ECO:0000313" key="9">
    <source>
        <dbReference type="EMBL" id="NBG67321.1"/>
    </source>
</evidence>
<feature type="chain" id="PRO_5026891179" evidence="8">
    <location>
        <begin position="24"/>
        <end position="750"/>
    </location>
</feature>
<gene>
    <name evidence="9" type="ORF">GQN54_14430</name>
</gene>
<dbReference type="GO" id="GO:0009279">
    <property type="term" value="C:cell outer membrane"/>
    <property type="evidence" value="ECO:0007669"/>
    <property type="project" value="UniProtKB-SubCell"/>
</dbReference>
<reference evidence="9 10" key="1">
    <citation type="submission" date="2019-12" db="EMBL/GenBank/DDBJ databases">
        <authorList>
            <person name="Zhao J."/>
        </authorList>
    </citation>
    <scope>NUCLEOTIDE SEQUENCE [LARGE SCALE GENOMIC DNA]</scope>
    <source>
        <strain evidence="9 10">S-15</strain>
    </source>
</reference>
<proteinExistence type="inferred from homology"/>
<evidence type="ECO:0000256" key="8">
    <source>
        <dbReference type="SAM" id="SignalP"/>
    </source>
</evidence>
<dbReference type="InterPro" id="IPR037066">
    <property type="entry name" value="Plug_dom_sf"/>
</dbReference>
<keyword evidence="5 7" id="KW-0472">Membrane</keyword>
<feature type="signal peptide" evidence="8">
    <location>
        <begin position="1"/>
        <end position="23"/>
    </location>
</feature>
<dbReference type="SUPFAM" id="SSF56935">
    <property type="entry name" value="Porins"/>
    <property type="match status" value="1"/>
</dbReference>
<comment type="similarity">
    <text evidence="7">Belongs to the TonB-dependent receptor family.</text>
</comment>
<keyword evidence="4 7" id="KW-0812">Transmembrane</keyword>
<dbReference type="RefSeq" id="WP_160634271.1">
    <property type="nucleotide sequence ID" value="NZ_WWNE01000018.1"/>
</dbReference>
<accession>A0A6N9NPU9</accession>
<evidence type="ECO:0000256" key="3">
    <source>
        <dbReference type="ARBA" id="ARBA00022452"/>
    </source>
</evidence>
<evidence type="ECO:0000256" key="2">
    <source>
        <dbReference type="ARBA" id="ARBA00022448"/>
    </source>
</evidence>
<organism evidence="9 10">
    <name type="scientific">Acidiluteibacter ferrifornacis</name>
    <dbReference type="NCBI Taxonomy" id="2692424"/>
    <lineage>
        <taxon>Bacteria</taxon>
        <taxon>Pseudomonadati</taxon>
        <taxon>Bacteroidota</taxon>
        <taxon>Flavobacteriia</taxon>
        <taxon>Flavobacteriales</taxon>
        <taxon>Cryomorphaceae</taxon>
        <taxon>Acidiluteibacter</taxon>
    </lineage>
</organism>
<dbReference type="Proteomes" id="UP000470771">
    <property type="component" value="Unassembled WGS sequence"/>
</dbReference>
<protein>
    <submittedName>
        <fullName evidence="9">TonB-dependent receptor</fullName>
    </submittedName>
</protein>
<dbReference type="Gene3D" id="2.40.170.20">
    <property type="entry name" value="TonB-dependent receptor, beta-barrel domain"/>
    <property type="match status" value="1"/>
</dbReference>
<dbReference type="Gene3D" id="2.170.130.10">
    <property type="entry name" value="TonB-dependent receptor, plug domain"/>
    <property type="match status" value="1"/>
</dbReference>
<dbReference type="Gene3D" id="2.60.40.1120">
    <property type="entry name" value="Carboxypeptidase-like, regulatory domain"/>
    <property type="match status" value="1"/>
</dbReference>
<dbReference type="InterPro" id="IPR008969">
    <property type="entry name" value="CarboxyPept-like_regulatory"/>
</dbReference>
<keyword evidence="6 7" id="KW-0998">Cell outer membrane</keyword>
<evidence type="ECO:0000256" key="1">
    <source>
        <dbReference type="ARBA" id="ARBA00004571"/>
    </source>
</evidence>
<dbReference type="InterPro" id="IPR036942">
    <property type="entry name" value="Beta-barrel_TonB_sf"/>
</dbReference>
<keyword evidence="8" id="KW-0732">Signal</keyword>
<evidence type="ECO:0000256" key="7">
    <source>
        <dbReference type="PROSITE-ProRule" id="PRU01360"/>
    </source>
</evidence>
<evidence type="ECO:0000256" key="6">
    <source>
        <dbReference type="ARBA" id="ARBA00023237"/>
    </source>
</evidence>
<dbReference type="SUPFAM" id="SSF49464">
    <property type="entry name" value="Carboxypeptidase regulatory domain-like"/>
    <property type="match status" value="1"/>
</dbReference>
<keyword evidence="10" id="KW-1185">Reference proteome</keyword>
<keyword evidence="2 7" id="KW-0813">Transport</keyword>
<keyword evidence="9" id="KW-0675">Receptor</keyword>
<dbReference type="Pfam" id="PF13715">
    <property type="entry name" value="CarbopepD_reg_2"/>
    <property type="match status" value="1"/>
</dbReference>
<dbReference type="PROSITE" id="PS52016">
    <property type="entry name" value="TONB_DEPENDENT_REC_3"/>
    <property type="match status" value="1"/>
</dbReference>